<feature type="domain" description="PAC" evidence="18">
    <location>
        <begin position="209"/>
        <end position="275"/>
    </location>
</feature>
<dbReference type="Pfam" id="PF00512">
    <property type="entry name" value="HisKA"/>
    <property type="match status" value="1"/>
</dbReference>
<dbReference type="InterPro" id="IPR004358">
    <property type="entry name" value="Sig_transdc_His_kin-like_C"/>
</dbReference>
<keyword evidence="7" id="KW-0547">Nucleotide-binding</keyword>
<evidence type="ECO:0000256" key="7">
    <source>
        <dbReference type="ARBA" id="ARBA00022741"/>
    </source>
</evidence>
<dbReference type="SUPFAM" id="SSF47384">
    <property type="entry name" value="Homodimeric domain of signal transducing histidine kinase"/>
    <property type="match status" value="1"/>
</dbReference>
<evidence type="ECO:0000256" key="4">
    <source>
        <dbReference type="ARBA" id="ARBA00022553"/>
    </source>
</evidence>
<dbReference type="SMART" id="SM00091">
    <property type="entry name" value="PAS"/>
    <property type="match status" value="2"/>
</dbReference>
<dbReference type="SUPFAM" id="SSF55785">
    <property type="entry name" value="PYP-like sensor domain (PAS domain)"/>
    <property type="match status" value="2"/>
</dbReference>
<feature type="region of interest" description="Disordered" evidence="14">
    <location>
        <begin position="518"/>
        <end position="538"/>
    </location>
</feature>
<dbReference type="InterPro" id="IPR001789">
    <property type="entry name" value="Sig_transdc_resp-reg_receiver"/>
</dbReference>
<keyword evidence="11" id="KW-0902">Two-component regulatory system</keyword>
<dbReference type="InterPro" id="IPR035965">
    <property type="entry name" value="PAS-like_dom_sf"/>
</dbReference>
<protein>
    <recommendedName>
        <fullName evidence="3">histidine kinase</fullName>
        <ecNumber evidence="3">2.7.13.3</ecNumber>
    </recommendedName>
</protein>
<dbReference type="Gene3D" id="3.30.565.10">
    <property type="entry name" value="Histidine kinase-like ATPase, C-terminal domain"/>
    <property type="match status" value="1"/>
</dbReference>
<comment type="catalytic activity">
    <reaction evidence="1">
        <text>ATP + protein L-histidine = ADP + protein N-phospho-L-histidine.</text>
        <dbReference type="EC" id="2.7.13.3"/>
    </reaction>
</comment>
<reference evidence="19 20" key="1">
    <citation type="submission" date="2019-02" db="EMBL/GenBank/DDBJ databases">
        <title>Deep-cultivation of Planctomycetes and their phenomic and genomic characterization uncovers novel biology.</title>
        <authorList>
            <person name="Wiegand S."/>
            <person name="Jogler M."/>
            <person name="Boedeker C."/>
            <person name="Pinto D."/>
            <person name="Vollmers J."/>
            <person name="Rivas-Marin E."/>
            <person name="Kohn T."/>
            <person name="Peeters S.H."/>
            <person name="Heuer A."/>
            <person name="Rast P."/>
            <person name="Oberbeckmann S."/>
            <person name="Bunk B."/>
            <person name="Jeske O."/>
            <person name="Meyerdierks A."/>
            <person name="Storesund J.E."/>
            <person name="Kallscheuer N."/>
            <person name="Luecker S."/>
            <person name="Lage O.M."/>
            <person name="Pohl T."/>
            <person name="Merkel B.J."/>
            <person name="Hornburger P."/>
            <person name="Mueller R.-W."/>
            <person name="Bruemmer F."/>
            <person name="Labrenz M."/>
            <person name="Spormann A.M."/>
            <person name="Op Den Camp H."/>
            <person name="Overmann J."/>
            <person name="Amann R."/>
            <person name="Jetten M.S.M."/>
            <person name="Mascher T."/>
            <person name="Medema M.H."/>
            <person name="Devos D.P."/>
            <person name="Kaster A.-K."/>
            <person name="Ovreas L."/>
            <person name="Rohde M."/>
            <person name="Galperin M.Y."/>
            <person name="Jogler C."/>
        </authorList>
    </citation>
    <scope>NUCLEOTIDE SEQUENCE [LARGE SCALE GENOMIC DNA]</scope>
    <source>
        <strain evidence="19 20">Q31b</strain>
    </source>
</reference>
<dbReference type="AlphaFoldDB" id="A0A5C6DUH3"/>
<feature type="domain" description="PAS" evidence="17">
    <location>
        <begin position="31"/>
        <end position="93"/>
    </location>
</feature>
<evidence type="ECO:0000313" key="20">
    <source>
        <dbReference type="Proteomes" id="UP000315471"/>
    </source>
</evidence>
<dbReference type="PANTHER" id="PTHR45339">
    <property type="entry name" value="HYBRID SIGNAL TRANSDUCTION HISTIDINE KINASE J"/>
    <property type="match status" value="1"/>
</dbReference>
<evidence type="ECO:0000259" key="18">
    <source>
        <dbReference type="PROSITE" id="PS50113"/>
    </source>
</evidence>
<evidence type="ECO:0000256" key="10">
    <source>
        <dbReference type="ARBA" id="ARBA00022989"/>
    </source>
</evidence>
<dbReference type="Gene3D" id="1.10.287.130">
    <property type="match status" value="1"/>
</dbReference>
<dbReference type="InterPro" id="IPR036890">
    <property type="entry name" value="HATPase_C_sf"/>
</dbReference>
<dbReference type="Gene3D" id="3.40.50.2300">
    <property type="match status" value="1"/>
</dbReference>
<dbReference type="GO" id="GO:0000155">
    <property type="term" value="F:phosphorelay sensor kinase activity"/>
    <property type="evidence" value="ECO:0007669"/>
    <property type="project" value="InterPro"/>
</dbReference>
<dbReference type="Proteomes" id="UP000315471">
    <property type="component" value="Unassembled WGS sequence"/>
</dbReference>
<dbReference type="PROSITE" id="PS50109">
    <property type="entry name" value="HIS_KIN"/>
    <property type="match status" value="1"/>
</dbReference>
<evidence type="ECO:0000256" key="13">
    <source>
        <dbReference type="PROSITE-ProRule" id="PRU00169"/>
    </source>
</evidence>
<dbReference type="PANTHER" id="PTHR45339:SF1">
    <property type="entry name" value="HYBRID SIGNAL TRANSDUCTION HISTIDINE KINASE J"/>
    <property type="match status" value="1"/>
</dbReference>
<keyword evidence="8" id="KW-0418">Kinase</keyword>
<dbReference type="PROSITE" id="PS50110">
    <property type="entry name" value="RESPONSE_REGULATORY"/>
    <property type="match status" value="1"/>
</dbReference>
<feature type="compositionally biased region" description="Polar residues" evidence="14">
    <location>
        <begin position="528"/>
        <end position="538"/>
    </location>
</feature>
<dbReference type="InterPro" id="IPR003661">
    <property type="entry name" value="HisK_dim/P_dom"/>
</dbReference>
<feature type="modified residue" description="4-aspartylphosphate" evidence="13">
    <location>
        <position position="590"/>
    </location>
</feature>
<evidence type="ECO:0000313" key="19">
    <source>
        <dbReference type="EMBL" id="TWU39955.1"/>
    </source>
</evidence>
<evidence type="ECO:0000256" key="3">
    <source>
        <dbReference type="ARBA" id="ARBA00012438"/>
    </source>
</evidence>
<evidence type="ECO:0000259" key="17">
    <source>
        <dbReference type="PROSITE" id="PS50112"/>
    </source>
</evidence>
<keyword evidence="12" id="KW-0472">Membrane</keyword>
<keyword evidence="4 13" id="KW-0597">Phosphoprotein</keyword>
<gene>
    <name evidence="19" type="primary">arcB</name>
    <name evidence="19" type="ORF">Q31b_32710</name>
</gene>
<dbReference type="GO" id="GO:0005524">
    <property type="term" value="F:ATP binding"/>
    <property type="evidence" value="ECO:0007669"/>
    <property type="project" value="UniProtKB-KW"/>
</dbReference>
<evidence type="ECO:0000256" key="6">
    <source>
        <dbReference type="ARBA" id="ARBA00022692"/>
    </source>
</evidence>
<dbReference type="CDD" id="cd16922">
    <property type="entry name" value="HATPase_EvgS-ArcB-TorS-like"/>
    <property type="match status" value="1"/>
</dbReference>
<dbReference type="PRINTS" id="PR00344">
    <property type="entry name" value="BCTRLSENSOR"/>
</dbReference>
<keyword evidence="9" id="KW-0067">ATP-binding</keyword>
<dbReference type="SMART" id="SM00387">
    <property type="entry name" value="HATPase_c"/>
    <property type="match status" value="1"/>
</dbReference>
<dbReference type="InterPro" id="IPR005467">
    <property type="entry name" value="His_kinase_dom"/>
</dbReference>
<dbReference type="InterPro" id="IPR000014">
    <property type="entry name" value="PAS"/>
</dbReference>
<evidence type="ECO:0000256" key="12">
    <source>
        <dbReference type="ARBA" id="ARBA00023136"/>
    </source>
</evidence>
<evidence type="ECO:0000256" key="14">
    <source>
        <dbReference type="SAM" id="MobiDB-lite"/>
    </source>
</evidence>
<organism evidence="19 20">
    <name type="scientific">Novipirellula aureliae</name>
    <dbReference type="NCBI Taxonomy" id="2527966"/>
    <lineage>
        <taxon>Bacteria</taxon>
        <taxon>Pseudomonadati</taxon>
        <taxon>Planctomycetota</taxon>
        <taxon>Planctomycetia</taxon>
        <taxon>Pirellulales</taxon>
        <taxon>Pirellulaceae</taxon>
        <taxon>Novipirellula</taxon>
    </lineage>
</organism>
<comment type="subcellular location">
    <subcellularLocation>
        <location evidence="2">Membrane</location>
    </subcellularLocation>
</comment>
<evidence type="ECO:0000259" key="15">
    <source>
        <dbReference type="PROSITE" id="PS50109"/>
    </source>
</evidence>
<dbReference type="SMART" id="SM00448">
    <property type="entry name" value="REC"/>
    <property type="match status" value="1"/>
</dbReference>
<dbReference type="InterPro" id="IPR000700">
    <property type="entry name" value="PAS-assoc_C"/>
</dbReference>
<dbReference type="PROSITE" id="PS50112">
    <property type="entry name" value="PAS"/>
    <property type="match status" value="1"/>
</dbReference>
<evidence type="ECO:0000256" key="11">
    <source>
        <dbReference type="ARBA" id="ARBA00023012"/>
    </source>
</evidence>
<dbReference type="CDD" id="cd17546">
    <property type="entry name" value="REC_hyHK_CKI1_RcsC-like"/>
    <property type="match status" value="1"/>
</dbReference>
<name>A0A5C6DUH3_9BACT</name>
<dbReference type="Pfam" id="PF02518">
    <property type="entry name" value="HATPase_c"/>
    <property type="match status" value="1"/>
</dbReference>
<dbReference type="SMART" id="SM00388">
    <property type="entry name" value="HisKA"/>
    <property type="match status" value="1"/>
</dbReference>
<dbReference type="SUPFAM" id="SSF52172">
    <property type="entry name" value="CheY-like"/>
    <property type="match status" value="1"/>
</dbReference>
<evidence type="ECO:0000256" key="5">
    <source>
        <dbReference type="ARBA" id="ARBA00022679"/>
    </source>
</evidence>
<dbReference type="SUPFAM" id="SSF55874">
    <property type="entry name" value="ATPase domain of HSP90 chaperone/DNA topoisomerase II/histidine kinase"/>
    <property type="match status" value="1"/>
</dbReference>
<accession>A0A5C6DUH3</accession>
<dbReference type="EMBL" id="SJPY01000005">
    <property type="protein sequence ID" value="TWU39955.1"/>
    <property type="molecule type" value="Genomic_DNA"/>
</dbReference>
<evidence type="ECO:0000256" key="2">
    <source>
        <dbReference type="ARBA" id="ARBA00004370"/>
    </source>
</evidence>
<dbReference type="InterPro" id="IPR003594">
    <property type="entry name" value="HATPase_dom"/>
</dbReference>
<evidence type="ECO:0000256" key="1">
    <source>
        <dbReference type="ARBA" id="ARBA00000085"/>
    </source>
</evidence>
<dbReference type="FunFam" id="3.30.565.10:FF:000010">
    <property type="entry name" value="Sensor histidine kinase RcsC"/>
    <property type="match status" value="1"/>
</dbReference>
<keyword evidence="20" id="KW-1185">Reference proteome</keyword>
<dbReference type="Pfam" id="PF00072">
    <property type="entry name" value="Response_reg"/>
    <property type="match status" value="1"/>
</dbReference>
<dbReference type="CDD" id="cd00130">
    <property type="entry name" value="PAS"/>
    <property type="match status" value="2"/>
</dbReference>
<dbReference type="InterPro" id="IPR013656">
    <property type="entry name" value="PAS_4"/>
</dbReference>
<dbReference type="OrthoDB" id="9762493at2"/>
<dbReference type="CDD" id="cd00082">
    <property type="entry name" value="HisKA"/>
    <property type="match status" value="1"/>
</dbReference>
<dbReference type="Gene3D" id="3.30.450.20">
    <property type="entry name" value="PAS domain"/>
    <property type="match status" value="2"/>
</dbReference>
<dbReference type="NCBIfam" id="TIGR00229">
    <property type="entry name" value="sensory_box"/>
    <property type="match status" value="2"/>
</dbReference>
<sequence length="668" mass="74058" precursor="true">MVHDMKSPNQSNESQVPLQPGFPEWLRVSFVEELPLCVILKDLDGKFTYVNKQTARLFGLPAEAIVGKTDFDLYPNELAQKYWDDDRMVIQSGQAIEQIEKNVTVPASRIVKVRKTPLRCRDGKIIGIEVLFWDVTAHQEAEANLEQERFLLQSLLNHLPDFIYFKDLESRFLRVSRAHASRLGLSNPADAIGSKDSDYFTKPYADAARMDELQLIRSGQNVLGREEHACWPDGSETWVATSKLPLRDEGGKTVGTFGISRDISELKAAAEALERAKQVAEAASRAKSEFVANLSHEIRTPMNAIIGMAELLANSGLDEQRTEQARTILESGECLLRLLNDILDFSRIESGRVELDPVPGDLSNCVQGAIRLMKVQANEKSIKLEARVNLATPDFVVADFVRLRQILVNLIGNAIKFTAQGGVTLSVDHVSRINQMVTLQFAVSDTGIGIPNDKLDVIFEEFEQADKSTTRRFGGTGLGLAITSRLVKLMGGQIKVKSQTGLGSTFSFSLTFPVADETETSEFGDPNKASSSSQTSSEPLRILLAEDGETNQMVATILLEGLGHQVKIAHNGCEAVQLSDTESFDLILMDLEMPEMDGIQATRQIRNREYGTNRHMPIIAMTAHAMESDEQRCLEAGMDAYIAKPIRQNNVFVTIENLMKKVKSRSSL</sequence>
<dbReference type="InterPro" id="IPR011006">
    <property type="entry name" value="CheY-like_superfamily"/>
</dbReference>
<feature type="domain" description="Response regulatory" evidence="16">
    <location>
        <begin position="541"/>
        <end position="659"/>
    </location>
</feature>
<dbReference type="InterPro" id="IPR036097">
    <property type="entry name" value="HisK_dim/P_sf"/>
</dbReference>
<evidence type="ECO:0000256" key="9">
    <source>
        <dbReference type="ARBA" id="ARBA00022840"/>
    </source>
</evidence>
<dbReference type="PROSITE" id="PS50113">
    <property type="entry name" value="PAC"/>
    <property type="match status" value="1"/>
</dbReference>
<evidence type="ECO:0000259" key="16">
    <source>
        <dbReference type="PROSITE" id="PS50110"/>
    </source>
</evidence>
<comment type="caution">
    <text evidence="19">The sequence shown here is derived from an EMBL/GenBank/DDBJ whole genome shotgun (WGS) entry which is preliminary data.</text>
</comment>
<feature type="domain" description="Histidine kinase" evidence="15">
    <location>
        <begin position="293"/>
        <end position="514"/>
    </location>
</feature>
<proteinExistence type="predicted"/>
<keyword evidence="10" id="KW-1133">Transmembrane helix</keyword>
<dbReference type="Pfam" id="PF08448">
    <property type="entry name" value="PAS_4"/>
    <property type="match status" value="2"/>
</dbReference>
<dbReference type="FunFam" id="1.10.287.130:FF:000004">
    <property type="entry name" value="Ethylene receptor 1"/>
    <property type="match status" value="1"/>
</dbReference>
<dbReference type="GO" id="GO:0016020">
    <property type="term" value="C:membrane"/>
    <property type="evidence" value="ECO:0007669"/>
    <property type="project" value="UniProtKB-SubCell"/>
</dbReference>
<keyword evidence="6" id="KW-0812">Transmembrane</keyword>
<keyword evidence="5 19" id="KW-0808">Transferase</keyword>
<evidence type="ECO:0000256" key="8">
    <source>
        <dbReference type="ARBA" id="ARBA00022777"/>
    </source>
</evidence>
<dbReference type="EC" id="2.7.13.3" evidence="3"/>